<evidence type="ECO:0000256" key="1">
    <source>
        <dbReference type="ARBA" id="ARBA00023002"/>
    </source>
</evidence>
<comment type="caution">
    <text evidence="2">The sequence shown here is derived from an EMBL/GenBank/DDBJ whole genome shotgun (WGS) entry which is preliminary data.</text>
</comment>
<gene>
    <name evidence="2" type="ORF">CA14_002607</name>
</gene>
<dbReference type="PANTHER" id="PTHR43157:SF35">
    <property type="entry name" value="DEHYDROGENASE_REDUCTASE FAMILY PROTEIN, PUTATIVE-RELATED"/>
    <property type="match status" value="1"/>
</dbReference>
<dbReference type="Gene3D" id="3.40.50.720">
    <property type="entry name" value="NAD(P)-binding Rossmann-like Domain"/>
    <property type="match status" value="1"/>
</dbReference>
<proteinExistence type="predicted"/>
<dbReference type="InterPro" id="IPR036291">
    <property type="entry name" value="NAD(P)-bd_dom_sf"/>
</dbReference>
<evidence type="ECO:0000313" key="2">
    <source>
        <dbReference type="EMBL" id="RMZ42175.1"/>
    </source>
</evidence>
<name>A0AB74C7H3_ASPFL</name>
<accession>A0AB74C7H3</accession>
<sequence>MLPLTIPGLHISQEPSCLQISDYFIMTASKDLPPDTTPYYYLKIFLKSQLCTKAQLPPKNTTLIDKVAIVTGANTGLGLESSRQLLSYNLSLLIIAVRSVAKGEIAAATLRKEYPIATIEVWNLDMSSYDSIRAFVRRTETQLSRLDIVILNAGLQNMQFGVVPSTGHEETIQVNYLSTVLLSILLLPVLKNKSTVGTPGRLSIVSSGTALFARFPHRKFSLLLPSYDDPKNFDLIEQYSASKLLGHMFMWKLADYVSADDVVVNLVDPGFTKGTQLQRDVSGVVSLAMSLAKVITARTVRDGASTYVDATVVKGKESHGCFVMDWQIRPFATVLYTPEGKQIIERLWDETVVELKFADVQGILRSMNRK</sequence>
<dbReference type="AlphaFoldDB" id="A0AB74C7H3"/>
<organism evidence="2 3">
    <name type="scientific">Aspergillus flavus</name>
    <dbReference type="NCBI Taxonomy" id="5059"/>
    <lineage>
        <taxon>Eukaryota</taxon>
        <taxon>Fungi</taxon>
        <taxon>Dikarya</taxon>
        <taxon>Ascomycota</taxon>
        <taxon>Pezizomycotina</taxon>
        <taxon>Eurotiomycetes</taxon>
        <taxon>Eurotiomycetidae</taxon>
        <taxon>Eurotiales</taxon>
        <taxon>Aspergillaceae</taxon>
        <taxon>Aspergillus</taxon>
        <taxon>Aspergillus subgen. Circumdati</taxon>
    </lineage>
</organism>
<dbReference type="SUPFAM" id="SSF51735">
    <property type="entry name" value="NAD(P)-binding Rossmann-fold domains"/>
    <property type="match status" value="1"/>
</dbReference>
<reference evidence="2 3" key="1">
    <citation type="submission" date="2018-07" db="EMBL/GenBank/DDBJ databases">
        <title>Identification of spontaneous genetic mutation associated with occurrence of a yellow conidial color mutant of Aspergillus flavus.</title>
        <authorList>
            <person name="Chang P.-K."/>
            <person name="Mack B.M."/>
            <person name="Scharfenstein L."/>
            <person name="Gilbert M.K."/>
        </authorList>
    </citation>
    <scope>NUCLEOTIDE SEQUENCE [LARGE SCALE GENOMIC DNA]</scope>
    <source>
        <strain evidence="2 3">CA14</strain>
    </source>
</reference>
<keyword evidence="1" id="KW-0560">Oxidoreductase</keyword>
<dbReference type="PRINTS" id="PR00081">
    <property type="entry name" value="GDHRDH"/>
</dbReference>
<dbReference type="GO" id="GO:0016491">
    <property type="term" value="F:oxidoreductase activity"/>
    <property type="evidence" value="ECO:0007669"/>
    <property type="project" value="UniProtKB-KW"/>
</dbReference>
<dbReference type="Proteomes" id="UP000275480">
    <property type="component" value="Unassembled WGS sequence"/>
</dbReference>
<dbReference type="Pfam" id="PF00106">
    <property type="entry name" value="adh_short"/>
    <property type="match status" value="1"/>
</dbReference>
<dbReference type="EMBL" id="QQZZ01000104">
    <property type="protein sequence ID" value="RMZ42175.1"/>
    <property type="molecule type" value="Genomic_DNA"/>
</dbReference>
<evidence type="ECO:0000313" key="3">
    <source>
        <dbReference type="Proteomes" id="UP000275480"/>
    </source>
</evidence>
<protein>
    <submittedName>
        <fullName evidence="2">Short-chain dehydrogenase/reductase family protein</fullName>
    </submittedName>
</protein>
<dbReference type="InterPro" id="IPR002347">
    <property type="entry name" value="SDR_fam"/>
</dbReference>
<dbReference type="PANTHER" id="PTHR43157">
    <property type="entry name" value="PHOSPHATIDYLINOSITOL-GLYCAN BIOSYNTHESIS CLASS F PROTEIN-RELATED"/>
    <property type="match status" value="1"/>
</dbReference>